<dbReference type="Proteomes" id="UP000278035">
    <property type="component" value="Chromosome"/>
</dbReference>
<dbReference type="GO" id="GO:0008670">
    <property type="term" value="F:2,4-dienoyl-CoA reductase (NADPH) activity"/>
    <property type="evidence" value="ECO:0007669"/>
    <property type="project" value="InterPro"/>
</dbReference>
<dbReference type="AlphaFoldDB" id="A0A3G8LUW2"/>
<keyword evidence="2" id="KW-0521">NADP</keyword>
<dbReference type="FunFam" id="3.40.50.720:FF:000084">
    <property type="entry name" value="Short-chain dehydrogenase reductase"/>
    <property type="match status" value="1"/>
</dbReference>
<gene>
    <name evidence="4" type="ORF">EGC82_10595</name>
</gene>
<protein>
    <submittedName>
        <fullName evidence="4">SDR family oxidoreductase</fullName>
    </submittedName>
</protein>
<dbReference type="EMBL" id="CP034015">
    <property type="protein sequence ID" value="AZG73174.1"/>
    <property type="molecule type" value="Genomic_DNA"/>
</dbReference>
<evidence type="ECO:0000256" key="1">
    <source>
        <dbReference type="ARBA" id="ARBA00006484"/>
    </source>
</evidence>
<reference evidence="5" key="1">
    <citation type="submission" date="2018-11" db="EMBL/GenBank/DDBJ databases">
        <title>Shewanella sp. M2.</title>
        <authorList>
            <person name="Hwang Y.J."/>
            <person name="Hwang C.Y."/>
        </authorList>
    </citation>
    <scope>NUCLEOTIDE SEQUENCE [LARGE SCALE GENOMIC DNA]</scope>
    <source>
        <strain evidence="5">LMG 19866</strain>
    </source>
</reference>
<dbReference type="InterPro" id="IPR045017">
    <property type="entry name" value="DECR2-like"/>
</dbReference>
<organism evidence="4 5">
    <name type="scientific">Shewanella livingstonensis</name>
    <dbReference type="NCBI Taxonomy" id="150120"/>
    <lineage>
        <taxon>Bacteria</taxon>
        <taxon>Pseudomonadati</taxon>
        <taxon>Pseudomonadota</taxon>
        <taxon>Gammaproteobacteria</taxon>
        <taxon>Alteromonadales</taxon>
        <taxon>Shewanellaceae</taxon>
        <taxon>Shewanella</taxon>
    </lineage>
</organism>
<keyword evidence="3" id="KW-0560">Oxidoreductase</keyword>
<evidence type="ECO:0000256" key="3">
    <source>
        <dbReference type="ARBA" id="ARBA00023002"/>
    </source>
</evidence>
<keyword evidence="5" id="KW-1185">Reference proteome</keyword>
<comment type="similarity">
    <text evidence="1">Belongs to the short-chain dehydrogenases/reductases (SDR) family.</text>
</comment>
<sequence>MSDNRRSDNTRSDSTGFNYTGKNIVVVGGTSGINLQVAIQFAKAGANVAVASRSIDKVNAAVELLNQANPKAIHLGVSFDVRDNDALTVGFDKIAATYGHIDVLISGAAGNFPASAAKLSNNGFKSVIDIDLIGSFQVLKQAYPLLARPNGSIIQISAPQAYIAMPLQVHVCAAKAGVDMLTRTLALEWGVEGIRINSIVPGPIEGTEGFNRLAPSDELQQRVANSVPLKRNGQGQDIANAALFLGSDMASYITGVVLPVDGGWSLGGASIAMTELGDIAAKHGL</sequence>
<evidence type="ECO:0000313" key="4">
    <source>
        <dbReference type="EMBL" id="AZG73174.1"/>
    </source>
</evidence>
<name>A0A3G8LUW2_9GAMM</name>
<dbReference type="InterPro" id="IPR002347">
    <property type="entry name" value="SDR_fam"/>
</dbReference>
<dbReference type="PRINTS" id="PR00081">
    <property type="entry name" value="GDHRDH"/>
</dbReference>
<dbReference type="SUPFAM" id="SSF51735">
    <property type="entry name" value="NAD(P)-binding Rossmann-fold domains"/>
    <property type="match status" value="1"/>
</dbReference>
<dbReference type="PANTHER" id="PTHR43296">
    <property type="entry name" value="PEROXISOMAL 2,4-DIENOYL-COA REDUCTASE"/>
    <property type="match status" value="1"/>
</dbReference>
<dbReference type="NCBIfam" id="NF005752">
    <property type="entry name" value="PRK07576.1"/>
    <property type="match status" value="1"/>
</dbReference>
<evidence type="ECO:0000313" key="5">
    <source>
        <dbReference type="Proteomes" id="UP000278035"/>
    </source>
</evidence>
<dbReference type="PANTHER" id="PTHR43296:SF2">
    <property type="entry name" value="PEROXISOMAL 2,4-DIENOYL-COA REDUCTASE [(3E)-ENOYL-COA-PRODUCING]"/>
    <property type="match status" value="1"/>
</dbReference>
<dbReference type="InterPro" id="IPR036291">
    <property type="entry name" value="NAD(P)-bd_dom_sf"/>
</dbReference>
<proteinExistence type="inferred from homology"/>
<dbReference type="OrthoDB" id="9775864at2"/>
<evidence type="ECO:0000256" key="2">
    <source>
        <dbReference type="ARBA" id="ARBA00022857"/>
    </source>
</evidence>
<dbReference type="Gene3D" id="3.40.50.720">
    <property type="entry name" value="NAD(P)-binding Rossmann-like Domain"/>
    <property type="match status" value="1"/>
</dbReference>
<dbReference type="Pfam" id="PF13561">
    <property type="entry name" value="adh_short_C2"/>
    <property type="match status" value="1"/>
</dbReference>
<dbReference type="RefSeq" id="WP_124730732.1">
    <property type="nucleotide sequence ID" value="NZ_CBCSKC010000047.1"/>
</dbReference>
<dbReference type="GO" id="GO:0009062">
    <property type="term" value="P:fatty acid catabolic process"/>
    <property type="evidence" value="ECO:0007669"/>
    <property type="project" value="InterPro"/>
</dbReference>
<dbReference type="KEGG" id="slj:EGC82_10595"/>
<accession>A0A3G8LUW2</accession>